<dbReference type="Proteomes" id="UP000249185">
    <property type="component" value="Unassembled WGS sequence"/>
</dbReference>
<dbReference type="PANTHER" id="PTHR35535">
    <property type="entry name" value="HEAT SHOCK PROTEIN HSLJ"/>
    <property type="match status" value="1"/>
</dbReference>
<dbReference type="PROSITE" id="PS51257">
    <property type="entry name" value="PROKAR_LIPOPROTEIN"/>
    <property type="match status" value="1"/>
</dbReference>
<proteinExistence type="predicted"/>
<dbReference type="AlphaFoldDB" id="A0A2W5NFM5"/>
<feature type="signal peptide" evidence="1">
    <location>
        <begin position="1"/>
        <end position="22"/>
    </location>
</feature>
<dbReference type="Gene3D" id="2.40.128.270">
    <property type="match status" value="1"/>
</dbReference>
<dbReference type="PANTHER" id="PTHR35535:SF1">
    <property type="entry name" value="HEAT SHOCK PROTEIN HSLJ"/>
    <property type="match status" value="1"/>
</dbReference>
<keyword evidence="1" id="KW-0732">Signal</keyword>
<comment type="caution">
    <text evidence="3">The sequence shown here is derived from an EMBL/GenBank/DDBJ whole genome shotgun (WGS) entry which is preliminary data.</text>
</comment>
<evidence type="ECO:0000259" key="2">
    <source>
        <dbReference type="Pfam" id="PF03724"/>
    </source>
</evidence>
<dbReference type="Pfam" id="PF03724">
    <property type="entry name" value="META"/>
    <property type="match status" value="1"/>
</dbReference>
<feature type="domain" description="DUF306" evidence="2">
    <location>
        <begin position="35"/>
        <end position="127"/>
    </location>
</feature>
<dbReference type="InterPro" id="IPR053147">
    <property type="entry name" value="Hsp_HslJ-like"/>
</dbReference>
<evidence type="ECO:0000313" key="4">
    <source>
        <dbReference type="Proteomes" id="UP000249185"/>
    </source>
</evidence>
<dbReference type="InterPro" id="IPR038670">
    <property type="entry name" value="HslJ-like_sf"/>
</dbReference>
<dbReference type="EMBL" id="QFPW01000001">
    <property type="protein sequence ID" value="PZQ52321.1"/>
    <property type="molecule type" value="Genomic_DNA"/>
</dbReference>
<gene>
    <name evidence="3" type="ORF">DI556_01280</name>
</gene>
<protein>
    <recommendedName>
        <fullName evidence="2">DUF306 domain-containing protein</fullName>
    </recommendedName>
</protein>
<dbReference type="InterPro" id="IPR005184">
    <property type="entry name" value="DUF306_Meta_HslJ"/>
</dbReference>
<organism evidence="3 4">
    <name type="scientific">Rhodovulum sulfidophilum</name>
    <name type="common">Rhodobacter sulfidophilus</name>
    <dbReference type="NCBI Taxonomy" id="35806"/>
    <lineage>
        <taxon>Bacteria</taxon>
        <taxon>Pseudomonadati</taxon>
        <taxon>Pseudomonadota</taxon>
        <taxon>Alphaproteobacteria</taxon>
        <taxon>Rhodobacterales</taxon>
        <taxon>Paracoccaceae</taxon>
        <taxon>Rhodovulum</taxon>
    </lineage>
</organism>
<reference evidence="3 4" key="1">
    <citation type="submission" date="2017-08" db="EMBL/GenBank/DDBJ databases">
        <title>Infants hospitalized years apart are colonized by the same room-sourced microbial strains.</title>
        <authorList>
            <person name="Brooks B."/>
            <person name="Olm M.R."/>
            <person name="Firek B.A."/>
            <person name="Baker R."/>
            <person name="Thomas B.C."/>
            <person name="Morowitz M.J."/>
            <person name="Banfield J.F."/>
        </authorList>
    </citation>
    <scope>NUCLEOTIDE SEQUENCE [LARGE SCALE GENOMIC DNA]</scope>
    <source>
        <strain evidence="3">S2_005_002_R2_34</strain>
    </source>
</reference>
<name>A0A2W5NFM5_RHOSU</name>
<accession>A0A2W5NFM5</accession>
<evidence type="ECO:0000313" key="3">
    <source>
        <dbReference type="EMBL" id="PZQ52321.1"/>
    </source>
</evidence>
<sequence length="137" mass="14710">MMKRALAALAAPYLLGACVVIAGPTTEVPEGNWLLPGTSWKLVELDGTPFAANAVATLTEDGRIAGQAPCNAYNADYEGHWPDLSFKPVARTRMACPELEAENAYFAAMEKVNHAEMLSDGLLLTGPETSLRFVRAE</sequence>
<feature type="chain" id="PRO_5015963621" description="DUF306 domain-containing protein" evidence="1">
    <location>
        <begin position="23"/>
        <end position="137"/>
    </location>
</feature>
<evidence type="ECO:0000256" key="1">
    <source>
        <dbReference type="SAM" id="SignalP"/>
    </source>
</evidence>